<feature type="domain" description="Glycosyl transferase family 1" evidence="3">
    <location>
        <begin position="229"/>
        <end position="388"/>
    </location>
</feature>
<dbReference type="Pfam" id="PF00534">
    <property type="entry name" value="Glycos_transf_1"/>
    <property type="match status" value="1"/>
</dbReference>
<evidence type="ECO:0000259" key="3">
    <source>
        <dbReference type="Pfam" id="PF00534"/>
    </source>
</evidence>
<evidence type="ECO:0000313" key="4">
    <source>
        <dbReference type="EMBL" id="HIX06805.1"/>
    </source>
</evidence>
<dbReference type="GO" id="GO:0016757">
    <property type="term" value="F:glycosyltransferase activity"/>
    <property type="evidence" value="ECO:0007669"/>
    <property type="project" value="UniProtKB-KW"/>
</dbReference>
<protein>
    <submittedName>
        <fullName evidence="4">Glycosyltransferase family 4 protein</fullName>
    </submittedName>
</protein>
<dbReference type="Gene3D" id="3.40.50.2000">
    <property type="entry name" value="Glycogen Phosphorylase B"/>
    <property type="match status" value="1"/>
</dbReference>
<keyword evidence="1" id="KW-0328">Glycosyltransferase</keyword>
<evidence type="ECO:0000313" key="5">
    <source>
        <dbReference type="Proteomes" id="UP000824193"/>
    </source>
</evidence>
<organism evidence="4 5">
    <name type="scientific">Candidatus Allofournierella pullicola</name>
    <dbReference type="NCBI Taxonomy" id="2838596"/>
    <lineage>
        <taxon>Bacteria</taxon>
        <taxon>Bacillati</taxon>
        <taxon>Bacillota</taxon>
        <taxon>Clostridia</taxon>
        <taxon>Eubacteriales</taxon>
        <taxon>Oscillospiraceae</taxon>
        <taxon>Allofournierella</taxon>
    </lineage>
</organism>
<dbReference type="Proteomes" id="UP000824193">
    <property type="component" value="Unassembled WGS sequence"/>
</dbReference>
<dbReference type="PANTHER" id="PTHR12526:SF510">
    <property type="entry name" value="D-INOSITOL 3-PHOSPHATE GLYCOSYLTRANSFERASE"/>
    <property type="match status" value="1"/>
</dbReference>
<evidence type="ECO:0000256" key="1">
    <source>
        <dbReference type="ARBA" id="ARBA00022676"/>
    </source>
</evidence>
<reference evidence="4" key="2">
    <citation type="submission" date="2021-04" db="EMBL/GenBank/DDBJ databases">
        <authorList>
            <person name="Gilroy R."/>
        </authorList>
    </citation>
    <scope>NUCLEOTIDE SEQUENCE</scope>
    <source>
        <strain evidence="4">2239</strain>
    </source>
</reference>
<dbReference type="SUPFAM" id="SSF53756">
    <property type="entry name" value="UDP-Glycosyltransferase/glycogen phosphorylase"/>
    <property type="match status" value="1"/>
</dbReference>
<reference evidence="4" key="1">
    <citation type="journal article" date="2021" name="PeerJ">
        <title>Extensive microbial diversity within the chicken gut microbiome revealed by metagenomics and culture.</title>
        <authorList>
            <person name="Gilroy R."/>
            <person name="Ravi A."/>
            <person name="Getino M."/>
            <person name="Pursley I."/>
            <person name="Horton D.L."/>
            <person name="Alikhan N.F."/>
            <person name="Baker D."/>
            <person name="Gharbi K."/>
            <person name="Hall N."/>
            <person name="Watson M."/>
            <person name="Adriaenssens E.M."/>
            <person name="Foster-Nyarko E."/>
            <person name="Jarju S."/>
            <person name="Secka A."/>
            <person name="Antonio M."/>
            <person name="Oren A."/>
            <person name="Chaudhuri R.R."/>
            <person name="La Ragione R."/>
            <person name="Hildebrand F."/>
            <person name="Pallen M.J."/>
        </authorList>
    </citation>
    <scope>NUCLEOTIDE SEQUENCE</scope>
    <source>
        <strain evidence="4">2239</strain>
    </source>
</reference>
<evidence type="ECO:0000256" key="2">
    <source>
        <dbReference type="ARBA" id="ARBA00022679"/>
    </source>
</evidence>
<accession>A0A9D2AFB9</accession>
<dbReference type="AlphaFoldDB" id="A0A9D2AFB9"/>
<gene>
    <name evidence="4" type="ORF">H9865_12025</name>
</gene>
<proteinExistence type="predicted"/>
<dbReference type="InterPro" id="IPR001296">
    <property type="entry name" value="Glyco_trans_1"/>
</dbReference>
<dbReference type="PANTHER" id="PTHR12526">
    <property type="entry name" value="GLYCOSYLTRANSFERASE"/>
    <property type="match status" value="1"/>
</dbReference>
<dbReference type="EMBL" id="DXFW01000040">
    <property type="protein sequence ID" value="HIX06805.1"/>
    <property type="molecule type" value="Genomic_DNA"/>
</dbReference>
<keyword evidence="2" id="KW-0808">Transferase</keyword>
<sequence length="415" mass="45250">MKVMWILDFLPPAFSRRLGLAPQASGSWAVSLLAALPKEGLGLVLCSFSPELSSPRREVIDGVSYLGLPAGDRSALEHALAEEKPDLVQLFGTENDHAAWVLETYDPERVLVYIQGLAGPCGEHMADGLPPRFLRRQPLKETLARRTGGLTVLAQKERLEARGEKERAVLAKARHILGRTDWDKAYCARYAPEAEYHHLPEIMRPVFYQGGWQRQNAQPHRLFVSQGNVPLKGLHRAIEALPALAQRWPDTQLYVAGWPPPDKGPLLRPLFHWLAEYPGYLDSLARRLGVHDRIHYTGVLSAEEMRGQFLLAETYLLCSSVENSPNSLGEAMLTGVPCAAAAVGGVPSMLSEGEGELFDPAAPGALAGAVAALWADPALAEEKAAAAQRRALAVHDPKAVAGTLLELYRRLCPGG</sequence>
<name>A0A9D2AFB9_9FIRM</name>
<dbReference type="CDD" id="cd03801">
    <property type="entry name" value="GT4_PimA-like"/>
    <property type="match status" value="1"/>
</dbReference>
<comment type="caution">
    <text evidence="4">The sequence shown here is derived from an EMBL/GenBank/DDBJ whole genome shotgun (WGS) entry which is preliminary data.</text>
</comment>